<dbReference type="Gene3D" id="1.10.150.20">
    <property type="entry name" value="5' to 3' exonuclease, C-terminal subdomain"/>
    <property type="match status" value="1"/>
</dbReference>
<evidence type="ECO:0000313" key="2">
    <source>
        <dbReference type="Proteomes" id="UP000249091"/>
    </source>
</evidence>
<evidence type="ECO:0000313" key="1">
    <source>
        <dbReference type="EMBL" id="SQI38773.1"/>
    </source>
</evidence>
<name>A0A2X4UID3_9NOCA</name>
<dbReference type="Proteomes" id="UP000249091">
    <property type="component" value="Chromosome 1"/>
</dbReference>
<dbReference type="GO" id="GO:0000166">
    <property type="term" value="F:nucleotide binding"/>
    <property type="evidence" value="ECO:0007669"/>
    <property type="project" value="InterPro"/>
</dbReference>
<dbReference type="RefSeq" id="WP_072699372.1">
    <property type="nucleotide sequence ID" value="NZ_JAFBBL010000001.1"/>
</dbReference>
<dbReference type="AlphaFoldDB" id="A0A2X4UID3"/>
<dbReference type="InterPro" id="IPR010995">
    <property type="entry name" value="DNA_repair_Rad51/TF_NusA_a-hlx"/>
</dbReference>
<dbReference type="STRING" id="1219011.GCA_001895045_01393"/>
<dbReference type="KEGG" id="rcr:NCTC10994_04015"/>
<accession>A0A2X4UID3</accession>
<reference evidence="1 2" key="1">
    <citation type="submission" date="2018-06" db="EMBL/GenBank/DDBJ databases">
        <authorList>
            <consortium name="Pathogen Informatics"/>
            <person name="Doyle S."/>
        </authorList>
    </citation>
    <scope>NUCLEOTIDE SEQUENCE [LARGE SCALE GENOMIC DNA]</scope>
    <source>
        <strain evidence="1 2">NCTC10994</strain>
    </source>
</reference>
<proteinExistence type="predicted"/>
<organism evidence="1 2">
    <name type="scientific">Rhodococcus coprophilus</name>
    <dbReference type="NCBI Taxonomy" id="38310"/>
    <lineage>
        <taxon>Bacteria</taxon>
        <taxon>Bacillati</taxon>
        <taxon>Actinomycetota</taxon>
        <taxon>Actinomycetes</taxon>
        <taxon>Mycobacteriales</taxon>
        <taxon>Nocardiaceae</taxon>
        <taxon>Rhodococcus</taxon>
    </lineage>
</organism>
<gene>
    <name evidence="1" type="ORF">NCTC10994_04015</name>
</gene>
<keyword evidence="2" id="KW-1185">Reference proteome</keyword>
<sequence>MDDSDGSFGTEFPAAMGKVSRRALFQHGYTDFEHLTTATPKELLRIHGVGPRAIRILGEELAARGLRFREA</sequence>
<protein>
    <submittedName>
        <fullName evidence="1">Helix-hairpin-helix motif protein</fullName>
    </submittedName>
</protein>
<dbReference type="EMBL" id="LS483468">
    <property type="protein sequence ID" value="SQI38773.1"/>
    <property type="molecule type" value="Genomic_DNA"/>
</dbReference>
<dbReference type="SUPFAM" id="SSF47794">
    <property type="entry name" value="Rad51 N-terminal domain-like"/>
    <property type="match status" value="1"/>
</dbReference>